<comment type="caution">
    <text evidence="2">The sequence shown here is derived from an EMBL/GenBank/DDBJ whole genome shotgun (WGS) entry which is preliminary data.</text>
</comment>
<feature type="chain" id="PRO_5002654504" evidence="1">
    <location>
        <begin position="21"/>
        <end position="140"/>
    </location>
</feature>
<evidence type="ECO:0000313" key="2">
    <source>
        <dbReference type="EMBL" id="EBA06230.1"/>
    </source>
</evidence>
<evidence type="ECO:0000313" key="3">
    <source>
        <dbReference type="Proteomes" id="UP000005713"/>
    </source>
</evidence>
<reference evidence="2 3" key="1">
    <citation type="submission" date="2006-06" db="EMBL/GenBank/DDBJ databases">
        <authorList>
            <person name="Moran M.A."/>
            <person name="Ferriera S."/>
            <person name="Johnson J."/>
            <person name="Kravitz S."/>
            <person name="Beeson K."/>
            <person name="Sutton G."/>
            <person name="Rogers Y.-H."/>
            <person name="Friedman R."/>
            <person name="Frazier M."/>
            <person name="Venter J.C."/>
        </authorList>
    </citation>
    <scope>NUCLEOTIDE SEQUENCE [LARGE SCALE GENOMIC DNA]</scope>
    <source>
        <strain evidence="2 3">E-37</strain>
    </source>
</reference>
<dbReference type="AlphaFoldDB" id="A3K958"/>
<accession>A3K958</accession>
<dbReference type="OrthoDB" id="7838408at2"/>
<sequence>MKRILTATALVSVIATGAMAQSESSFNANEINTFIPEVNVEMLPDAQVASLMAIISGDGNEESKEREMRAYLGEFKSNNPELEITLYPDGLSDAEVEAMMAYAPGVDVYELTDEQFAELRAVLATNDEEAIKAYIETLQM</sequence>
<organism evidence="2 3">
    <name type="scientific">Sagittula stellata (strain ATCC 700073 / DSM 11524 / E-37)</name>
    <dbReference type="NCBI Taxonomy" id="388399"/>
    <lineage>
        <taxon>Bacteria</taxon>
        <taxon>Pseudomonadati</taxon>
        <taxon>Pseudomonadota</taxon>
        <taxon>Alphaproteobacteria</taxon>
        <taxon>Rhodobacterales</taxon>
        <taxon>Roseobacteraceae</taxon>
        <taxon>Sagittula</taxon>
    </lineage>
</organism>
<name>A3K958_SAGS3</name>
<evidence type="ECO:0000256" key="1">
    <source>
        <dbReference type="SAM" id="SignalP"/>
    </source>
</evidence>
<protein>
    <submittedName>
        <fullName evidence="2">Uncharacterized protein</fullName>
    </submittedName>
</protein>
<gene>
    <name evidence="2" type="ORF">SSE37_15146</name>
</gene>
<keyword evidence="3" id="KW-1185">Reference proteome</keyword>
<dbReference type="EMBL" id="AAYA01000017">
    <property type="protein sequence ID" value="EBA06230.1"/>
    <property type="molecule type" value="Genomic_DNA"/>
</dbReference>
<feature type="signal peptide" evidence="1">
    <location>
        <begin position="1"/>
        <end position="20"/>
    </location>
</feature>
<keyword evidence="1" id="KW-0732">Signal</keyword>
<dbReference type="Proteomes" id="UP000005713">
    <property type="component" value="Unassembled WGS sequence"/>
</dbReference>
<proteinExistence type="predicted"/>
<dbReference type="RefSeq" id="WP_005862829.1">
    <property type="nucleotide sequence ID" value="NZ_AAYA01000017.1"/>
</dbReference>